<sequence>MAPPPGDRNGVGESTAGDSARTLPTPFLTKTYQLVDDHTIDDVISWNEDGSTFIVWNPTEFARDLLPKYFKHNNFSSFVRQLNTYGFRKVVPDRWEFSNDCFRRGEKKLLCDIQRRKIATTSSAAAATTLTAVTVAVAPSAPAATQQLTVSPSDSGEEQVLSSSNSAGAAREFGGITSELVGENERLRKENMQLNKELSNVKSLCKNIYVLMSNFANCSSNNDQAVKPLDLLPMTRFCEEMKGVVTAATAASNGGEENNIGSEAERISARLFGVPIGVKRGKECEGTSADYDMDLQLQQPGTDVKSEPSDQYSADETTWLRRCKSRNQGYFN</sequence>
<dbReference type="GO" id="GO:0000978">
    <property type="term" value="F:RNA polymerase II cis-regulatory region sequence-specific DNA binding"/>
    <property type="evidence" value="ECO:0007669"/>
    <property type="project" value="TreeGrafter"/>
</dbReference>
<feature type="domain" description="HSF-type DNA-binding" evidence="12">
    <location>
        <begin position="66"/>
        <end position="90"/>
    </location>
</feature>
<dbReference type="Gene3D" id="1.10.10.10">
    <property type="entry name" value="Winged helix-like DNA-binding domain superfamily/Winged helix DNA-binding domain"/>
    <property type="match status" value="1"/>
</dbReference>
<evidence type="ECO:0000256" key="3">
    <source>
        <dbReference type="ARBA" id="ARBA00022553"/>
    </source>
</evidence>
<comment type="caution">
    <text evidence="13">The sequence shown here is derived from an EMBL/GenBank/DDBJ whole genome shotgun (WGS) entry which is preliminary data.</text>
</comment>
<dbReference type="SMART" id="SM00415">
    <property type="entry name" value="HSF"/>
    <property type="match status" value="1"/>
</dbReference>
<feature type="region of interest" description="Disordered" evidence="11">
    <location>
        <begin position="1"/>
        <end position="22"/>
    </location>
</feature>
<evidence type="ECO:0000313" key="13">
    <source>
        <dbReference type="EMBL" id="CAA2981576.1"/>
    </source>
</evidence>
<dbReference type="GO" id="GO:0006357">
    <property type="term" value="P:regulation of transcription by RNA polymerase II"/>
    <property type="evidence" value="ECO:0007669"/>
    <property type="project" value="TreeGrafter"/>
</dbReference>
<gene>
    <name evidence="13" type="ORF">OLEA9_A007793</name>
</gene>
<evidence type="ECO:0000256" key="11">
    <source>
        <dbReference type="SAM" id="MobiDB-lite"/>
    </source>
</evidence>
<protein>
    <submittedName>
        <fullName evidence="13">Heat stress transcription factor B-2b-like</fullName>
    </submittedName>
</protein>
<dbReference type="GO" id="GO:0005634">
    <property type="term" value="C:nucleus"/>
    <property type="evidence" value="ECO:0007669"/>
    <property type="project" value="UniProtKB-SubCell"/>
</dbReference>
<dbReference type="Proteomes" id="UP000594638">
    <property type="component" value="Unassembled WGS sequence"/>
</dbReference>
<keyword evidence="5" id="KW-0346">Stress response</keyword>
<dbReference type="GO" id="GO:0003700">
    <property type="term" value="F:DNA-binding transcription factor activity"/>
    <property type="evidence" value="ECO:0007669"/>
    <property type="project" value="InterPro"/>
</dbReference>
<dbReference type="PRINTS" id="PR00056">
    <property type="entry name" value="HSFDOMAIN"/>
</dbReference>
<keyword evidence="6" id="KW-0238">DNA-binding</keyword>
<keyword evidence="3" id="KW-0597">Phosphoprotein</keyword>
<keyword evidence="8" id="KW-0539">Nucleus</keyword>
<comment type="subunit">
    <text evidence="2">Homotrimer.</text>
</comment>
<comment type="subcellular location">
    <subcellularLocation>
        <location evidence="1">Nucleus</location>
    </subcellularLocation>
</comment>
<evidence type="ECO:0000256" key="10">
    <source>
        <dbReference type="SAM" id="Coils"/>
    </source>
</evidence>
<comment type="similarity">
    <text evidence="9">Belongs to the HSF family.</text>
</comment>
<proteinExistence type="inferred from homology"/>
<name>A0A8S0RQY3_OLEEU</name>
<keyword evidence="10" id="KW-0175">Coiled coil</keyword>
<keyword evidence="7" id="KW-0804">Transcription</keyword>
<dbReference type="InterPro" id="IPR036388">
    <property type="entry name" value="WH-like_DNA-bd_sf"/>
</dbReference>
<evidence type="ECO:0000256" key="1">
    <source>
        <dbReference type="ARBA" id="ARBA00004123"/>
    </source>
</evidence>
<dbReference type="PROSITE" id="PS00434">
    <property type="entry name" value="HSF_DOMAIN"/>
    <property type="match status" value="1"/>
</dbReference>
<reference evidence="13 14" key="1">
    <citation type="submission" date="2019-12" db="EMBL/GenBank/DDBJ databases">
        <authorList>
            <person name="Alioto T."/>
            <person name="Alioto T."/>
            <person name="Gomez Garrido J."/>
        </authorList>
    </citation>
    <scope>NUCLEOTIDE SEQUENCE [LARGE SCALE GENOMIC DNA]</scope>
</reference>
<dbReference type="AlphaFoldDB" id="A0A8S0RQY3"/>
<dbReference type="Gramene" id="OE9A007793T1">
    <property type="protein sequence ID" value="OE9A007793C1"/>
    <property type="gene ID" value="OE9A007793"/>
</dbReference>
<evidence type="ECO:0000313" key="14">
    <source>
        <dbReference type="Proteomes" id="UP000594638"/>
    </source>
</evidence>
<dbReference type="FunFam" id="1.10.10.10:FF:000037">
    <property type="entry name" value="Heat stress transcription factor B-4"/>
    <property type="match status" value="1"/>
</dbReference>
<evidence type="ECO:0000256" key="7">
    <source>
        <dbReference type="ARBA" id="ARBA00023163"/>
    </source>
</evidence>
<evidence type="ECO:0000256" key="6">
    <source>
        <dbReference type="ARBA" id="ARBA00023125"/>
    </source>
</evidence>
<keyword evidence="14" id="KW-1185">Reference proteome</keyword>
<evidence type="ECO:0000256" key="9">
    <source>
        <dbReference type="RuleBase" id="RU004020"/>
    </source>
</evidence>
<dbReference type="PANTHER" id="PTHR10015">
    <property type="entry name" value="HEAT SHOCK TRANSCRIPTION FACTOR"/>
    <property type="match status" value="1"/>
</dbReference>
<evidence type="ECO:0000259" key="12">
    <source>
        <dbReference type="PROSITE" id="PS00434"/>
    </source>
</evidence>
<accession>A0A8S0RQY3</accession>
<organism evidence="13 14">
    <name type="scientific">Olea europaea subsp. europaea</name>
    <dbReference type="NCBI Taxonomy" id="158383"/>
    <lineage>
        <taxon>Eukaryota</taxon>
        <taxon>Viridiplantae</taxon>
        <taxon>Streptophyta</taxon>
        <taxon>Embryophyta</taxon>
        <taxon>Tracheophyta</taxon>
        <taxon>Spermatophyta</taxon>
        <taxon>Magnoliopsida</taxon>
        <taxon>eudicotyledons</taxon>
        <taxon>Gunneridae</taxon>
        <taxon>Pentapetalae</taxon>
        <taxon>asterids</taxon>
        <taxon>lamiids</taxon>
        <taxon>Lamiales</taxon>
        <taxon>Oleaceae</taxon>
        <taxon>Oleeae</taxon>
        <taxon>Olea</taxon>
    </lineage>
</organism>
<keyword evidence="4" id="KW-0805">Transcription regulation</keyword>
<evidence type="ECO:0000256" key="8">
    <source>
        <dbReference type="ARBA" id="ARBA00023242"/>
    </source>
</evidence>
<dbReference type="InterPro" id="IPR036390">
    <property type="entry name" value="WH_DNA-bd_sf"/>
</dbReference>
<feature type="coiled-coil region" evidence="10">
    <location>
        <begin position="177"/>
        <end position="204"/>
    </location>
</feature>
<dbReference type="SUPFAM" id="SSF46785">
    <property type="entry name" value="Winged helix' DNA-binding domain"/>
    <property type="match status" value="1"/>
</dbReference>
<dbReference type="OrthoDB" id="60033at2759"/>
<evidence type="ECO:0000256" key="2">
    <source>
        <dbReference type="ARBA" id="ARBA00011233"/>
    </source>
</evidence>
<dbReference type="Pfam" id="PF00447">
    <property type="entry name" value="HSF_DNA-bind"/>
    <property type="match status" value="1"/>
</dbReference>
<dbReference type="InterPro" id="IPR000232">
    <property type="entry name" value="HSF_DNA-bd"/>
</dbReference>
<evidence type="ECO:0000256" key="5">
    <source>
        <dbReference type="ARBA" id="ARBA00023016"/>
    </source>
</evidence>
<dbReference type="PANTHER" id="PTHR10015:SF333">
    <property type="entry name" value="HEAT STRESS TRANSCRIPTION FACTOR B-2A"/>
    <property type="match status" value="1"/>
</dbReference>
<dbReference type="EMBL" id="CACTIH010003676">
    <property type="protein sequence ID" value="CAA2981576.1"/>
    <property type="molecule type" value="Genomic_DNA"/>
</dbReference>
<evidence type="ECO:0000256" key="4">
    <source>
        <dbReference type="ARBA" id="ARBA00023015"/>
    </source>
</evidence>